<protein>
    <recommendedName>
        <fullName evidence="4">CUB domain-containing protein</fullName>
    </recommendedName>
</protein>
<name>A0A226D6V1_FOLCA</name>
<dbReference type="InterPro" id="IPR000859">
    <property type="entry name" value="CUB_dom"/>
</dbReference>
<comment type="caution">
    <text evidence="5">The sequence shown here is derived from an EMBL/GenBank/DDBJ whole genome shotgun (WGS) entry which is preliminary data.</text>
</comment>
<dbReference type="SUPFAM" id="SSF49854">
    <property type="entry name" value="Spermadhesin, CUB domain"/>
    <property type="match status" value="1"/>
</dbReference>
<evidence type="ECO:0000256" key="2">
    <source>
        <dbReference type="PROSITE-ProRule" id="PRU00059"/>
    </source>
</evidence>
<keyword evidence="3" id="KW-0732">Signal</keyword>
<accession>A0A226D6V1</accession>
<dbReference type="InterPro" id="IPR035914">
    <property type="entry name" value="Sperma_CUB_dom_sf"/>
</dbReference>
<dbReference type="Proteomes" id="UP000198287">
    <property type="component" value="Unassembled WGS sequence"/>
</dbReference>
<keyword evidence="1" id="KW-1015">Disulfide bond</keyword>
<dbReference type="EMBL" id="LNIX01000031">
    <property type="protein sequence ID" value="OXA40850.1"/>
    <property type="molecule type" value="Genomic_DNA"/>
</dbReference>
<evidence type="ECO:0000313" key="6">
    <source>
        <dbReference type="Proteomes" id="UP000198287"/>
    </source>
</evidence>
<evidence type="ECO:0000256" key="1">
    <source>
        <dbReference type="ARBA" id="ARBA00023157"/>
    </source>
</evidence>
<dbReference type="Gene3D" id="2.60.120.290">
    <property type="entry name" value="Spermadhesin, CUB domain"/>
    <property type="match status" value="1"/>
</dbReference>
<feature type="domain" description="CUB" evidence="4">
    <location>
        <begin position="53"/>
        <end position="163"/>
    </location>
</feature>
<sequence length="314" mass="34762">MTNPLTATLLLAAGVIITSQHLCNAVEFRTDKDTSEGLISKYGSDFQQAGSTCGEVITGLAGAINYHVGENTTDEHCVWTILVPRKHTIQIQMIYDGFDTTCGHWACQYVYAFGLNRGALTMKFALQTGDRNVYNMTGSSFLQIEFASTGRATHGFSLTFQGIGDDIPNNHSHYDAPRSYQIYPTKNIDSPSGLINYPSNDPGQTFLATFVSFTVHATRHNPVYLTLNSFSGYKPIDSCASFRHTLIVSDFDRRLLEINGVNSAAPARLRHCGELRNATTIYSQLPLTVSFYATFNDGNPWNTFQITWEHTNPA</sequence>
<evidence type="ECO:0000259" key="4">
    <source>
        <dbReference type="PROSITE" id="PS01180"/>
    </source>
</evidence>
<dbReference type="AlphaFoldDB" id="A0A226D6V1"/>
<organism evidence="5 6">
    <name type="scientific">Folsomia candida</name>
    <name type="common">Springtail</name>
    <dbReference type="NCBI Taxonomy" id="158441"/>
    <lineage>
        <taxon>Eukaryota</taxon>
        <taxon>Metazoa</taxon>
        <taxon>Ecdysozoa</taxon>
        <taxon>Arthropoda</taxon>
        <taxon>Hexapoda</taxon>
        <taxon>Collembola</taxon>
        <taxon>Entomobryomorpha</taxon>
        <taxon>Isotomoidea</taxon>
        <taxon>Isotomidae</taxon>
        <taxon>Proisotominae</taxon>
        <taxon>Folsomia</taxon>
    </lineage>
</organism>
<gene>
    <name evidence="5" type="ORF">Fcan01_24375</name>
</gene>
<feature type="signal peptide" evidence="3">
    <location>
        <begin position="1"/>
        <end position="25"/>
    </location>
</feature>
<proteinExistence type="predicted"/>
<evidence type="ECO:0000256" key="3">
    <source>
        <dbReference type="SAM" id="SignalP"/>
    </source>
</evidence>
<comment type="caution">
    <text evidence="2">Lacks conserved residue(s) required for the propagation of feature annotation.</text>
</comment>
<dbReference type="PROSITE" id="PS01180">
    <property type="entry name" value="CUB"/>
    <property type="match status" value="1"/>
</dbReference>
<evidence type="ECO:0000313" key="5">
    <source>
        <dbReference type="EMBL" id="OXA40850.1"/>
    </source>
</evidence>
<feature type="chain" id="PRO_5012736813" description="CUB domain-containing protein" evidence="3">
    <location>
        <begin position="26"/>
        <end position="314"/>
    </location>
</feature>
<keyword evidence="6" id="KW-1185">Reference proteome</keyword>
<reference evidence="5 6" key="1">
    <citation type="submission" date="2015-12" db="EMBL/GenBank/DDBJ databases">
        <title>The genome of Folsomia candida.</title>
        <authorList>
            <person name="Faddeeva A."/>
            <person name="Derks M.F."/>
            <person name="Anvar Y."/>
            <person name="Smit S."/>
            <person name="Van Straalen N."/>
            <person name="Roelofs D."/>
        </authorList>
    </citation>
    <scope>NUCLEOTIDE SEQUENCE [LARGE SCALE GENOMIC DNA]</scope>
    <source>
        <strain evidence="5 6">VU population</strain>
        <tissue evidence="5">Whole body</tissue>
    </source>
</reference>